<gene>
    <name evidence="1" type="ORF">D104_12215</name>
</gene>
<sequence length="32" mass="3694">MICSEDQPYHGTGIIVQFTKFPVYGEKHRKIA</sequence>
<reference evidence="1 2" key="1">
    <citation type="journal article" date="2014" name="Genome Announc.">
        <title>Draft Genome Sequence of Marinomonas sp. Strain D104, a Polycyclic Aromatic Hydrocarbon-Degrading Bacterium from the Deep-Sea Sediment of the Arctic Ocean.</title>
        <authorList>
            <person name="Dong C."/>
            <person name="Bai X."/>
            <person name="Lai Q."/>
            <person name="Xie Y."/>
            <person name="Chen X."/>
            <person name="Shao Z."/>
        </authorList>
    </citation>
    <scope>NUCLEOTIDE SEQUENCE [LARGE SCALE GENOMIC DNA]</scope>
    <source>
        <strain evidence="1 2">D104</strain>
    </source>
</reference>
<evidence type="ECO:0000313" key="2">
    <source>
        <dbReference type="Proteomes" id="UP000018857"/>
    </source>
</evidence>
<organism evidence="1 2">
    <name type="scientific">Marinomonas profundimaris</name>
    <dbReference type="NCBI Taxonomy" id="1208321"/>
    <lineage>
        <taxon>Bacteria</taxon>
        <taxon>Pseudomonadati</taxon>
        <taxon>Pseudomonadota</taxon>
        <taxon>Gammaproteobacteria</taxon>
        <taxon>Oceanospirillales</taxon>
        <taxon>Oceanospirillaceae</taxon>
        <taxon>Marinomonas</taxon>
    </lineage>
</organism>
<protein>
    <submittedName>
        <fullName evidence="1">Uncharacterized protein</fullName>
    </submittedName>
</protein>
<name>W1RR51_9GAMM</name>
<accession>W1RR51</accession>
<dbReference type="AlphaFoldDB" id="W1RR51"/>
<proteinExistence type="predicted"/>
<comment type="caution">
    <text evidence="1">The sequence shown here is derived from an EMBL/GenBank/DDBJ whole genome shotgun (WGS) entry which is preliminary data.</text>
</comment>
<keyword evidence="2" id="KW-1185">Reference proteome</keyword>
<dbReference type="EMBL" id="AYOZ01000034">
    <property type="protein sequence ID" value="ETI59347.1"/>
    <property type="molecule type" value="Genomic_DNA"/>
</dbReference>
<dbReference type="Proteomes" id="UP000018857">
    <property type="component" value="Unassembled WGS sequence"/>
</dbReference>
<evidence type="ECO:0000313" key="1">
    <source>
        <dbReference type="EMBL" id="ETI59347.1"/>
    </source>
</evidence>